<dbReference type="PROSITE" id="PS51354">
    <property type="entry name" value="GLUTAREDOXIN_2"/>
    <property type="match status" value="1"/>
</dbReference>
<dbReference type="Gene3D" id="3.40.30.10">
    <property type="entry name" value="Glutaredoxin"/>
    <property type="match status" value="1"/>
</dbReference>
<organism evidence="2 3">
    <name type="scientific">Oceanobacillus limi</name>
    <dbReference type="NCBI Taxonomy" id="930131"/>
    <lineage>
        <taxon>Bacteria</taxon>
        <taxon>Bacillati</taxon>
        <taxon>Bacillota</taxon>
        <taxon>Bacilli</taxon>
        <taxon>Bacillales</taxon>
        <taxon>Bacillaceae</taxon>
        <taxon>Oceanobacillus</taxon>
    </lineage>
</organism>
<dbReference type="InterPro" id="IPR013766">
    <property type="entry name" value="Thioredoxin_domain"/>
</dbReference>
<gene>
    <name evidence="2" type="ORF">SAMN05216389_109111</name>
</gene>
<dbReference type="Proteomes" id="UP000198618">
    <property type="component" value="Unassembled WGS sequence"/>
</dbReference>
<protein>
    <submittedName>
        <fullName evidence="2">Thioredoxin</fullName>
    </submittedName>
</protein>
<evidence type="ECO:0000259" key="1">
    <source>
        <dbReference type="Pfam" id="PF00085"/>
    </source>
</evidence>
<evidence type="ECO:0000313" key="2">
    <source>
        <dbReference type="EMBL" id="SET34949.1"/>
    </source>
</evidence>
<dbReference type="CDD" id="cd02947">
    <property type="entry name" value="TRX_family"/>
    <property type="match status" value="1"/>
</dbReference>
<keyword evidence="3" id="KW-1185">Reference proteome</keyword>
<name>A0A1I0DQV8_9BACI</name>
<proteinExistence type="predicted"/>
<dbReference type="STRING" id="930131.SAMN05216389_109111"/>
<dbReference type="InterPro" id="IPR036249">
    <property type="entry name" value="Thioredoxin-like_sf"/>
</dbReference>
<dbReference type="RefSeq" id="WP_090869882.1">
    <property type="nucleotide sequence ID" value="NZ_FOHE01000009.1"/>
</dbReference>
<sequence length="105" mass="12432">MQNINEKILEKDSVMIFIHTPFCGTCHVARNILRQIEAVHKDDLFYDMNASLYPSFMQENQIESVPCLFIKQNGRIEEKIYAFQSVPNIYSYIMKYRADLFEKKS</sequence>
<feature type="domain" description="Thioredoxin" evidence="1">
    <location>
        <begin position="3"/>
        <end position="89"/>
    </location>
</feature>
<evidence type="ECO:0000313" key="3">
    <source>
        <dbReference type="Proteomes" id="UP000198618"/>
    </source>
</evidence>
<accession>A0A1I0DQV8</accession>
<dbReference type="OrthoDB" id="5784238at2"/>
<dbReference type="Pfam" id="PF00085">
    <property type="entry name" value="Thioredoxin"/>
    <property type="match status" value="1"/>
</dbReference>
<dbReference type="AlphaFoldDB" id="A0A1I0DQV8"/>
<reference evidence="2 3" key="1">
    <citation type="submission" date="2016-10" db="EMBL/GenBank/DDBJ databases">
        <authorList>
            <person name="de Groot N.N."/>
        </authorList>
    </citation>
    <scope>NUCLEOTIDE SEQUENCE [LARGE SCALE GENOMIC DNA]</scope>
    <source>
        <strain evidence="2 3">IBRC-M 10780</strain>
    </source>
</reference>
<dbReference type="EMBL" id="FOHE01000009">
    <property type="protein sequence ID" value="SET34949.1"/>
    <property type="molecule type" value="Genomic_DNA"/>
</dbReference>
<dbReference type="SUPFAM" id="SSF52833">
    <property type="entry name" value="Thioredoxin-like"/>
    <property type="match status" value="1"/>
</dbReference>